<dbReference type="InterPro" id="IPR046348">
    <property type="entry name" value="SIS_dom_sf"/>
</dbReference>
<dbReference type="Gene3D" id="3.40.50.10490">
    <property type="entry name" value="Glucose-6-phosphate isomerase like protein, domain 1"/>
    <property type="match status" value="2"/>
</dbReference>
<keyword evidence="4 7" id="KW-0324">Glycolysis</keyword>
<dbReference type="GO" id="GO:0048029">
    <property type="term" value="F:monosaccharide binding"/>
    <property type="evidence" value="ECO:0007669"/>
    <property type="project" value="TreeGrafter"/>
</dbReference>
<dbReference type="EMBL" id="FORU01000002">
    <property type="protein sequence ID" value="SFJ00874.1"/>
    <property type="molecule type" value="Genomic_DNA"/>
</dbReference>
<dbReference type="AlphaFoldDB" id="A0A1I3MUT9"/>
<comment type="pathway">
    <text evidence="1 7 8">Carbohydrate degradation; glycolysis; D-glyceraldehyde 3-phosphate and glycerone phosphate from D-glucose: step 2/4.</text>
</comment>
<name>A0A1I3MUT9_9FLAO</name>
<evidence type="ECO:0000256" key="7">
    <source>
        <dbReference type="HAMAP-Rule" id="MF_00473"/>
    </source>
</evidence>
<comment type="subcellular location">
    <subcellularLocation>
        <location evidence="7">Cytoplasm</location>
    </subcellularLocation>
</comment>
<dbReference type="PROSITE" id="PS00765">
    <property type="entry name" value="P_GLUCOSE_ISOMERASE_1"/>
    <property type="match status" value="1"/>
</dbReference>
<comment type="pathway">
    <text evidence="7">Carbohydrate biosynthesis; gluconeogenesis.</text>
</comment>
<proteinExistence type="inferred from homology"/>
<dbReference type="CDD" id="cd05015">
    <property type="entry name" value="SIS_PGI_1"/>
    <property type="match status" value="1"/>
</dbReference>
<dbReference type="SUPFAM" id="SSF53697">
    <property type="entry name" value="SIS domain"/>
    <property type="match status" value="1"/>
</dbReference>
<dbReference type="PRINTS" id="PR00662">
    <property type="entry name" value="G6PISOMERASE"/>
</dbReference>
<dbReference type="UniPathway" id="UPA00138"/>
<dbReference type="GO" id="GO:0006094">
    <property type="term" value="P:gluconeogenesis"/>
    <property type="evidence" value="ECO:0007669"/>
    <property type="project" value="UniProtKB-UniRule"/>
</dbReference>
<dbReference type="PROSITE" id="PS00174">
    <property type="entry name" value="P_GLUCOSE_ISOMERASE_2"/>
    <property type="match status" value="1"/>
</dbReference>
<evidence type="ECO:0000313" key="10">
    <source>
        <dbReference type="Proteomes" id="UP000243887"/>
    </source>
</evidence>
<comment type="similarity">
    <text evidence="2 7 8">Belongs to the GPI family.</text>
</comment>
<dbReference type="InterPro" id="IPR018189">
    <property type="entry name" value="Phosphoglucose_isomerase_CS"/>
</dbReference>
<organism evidence="9 10">
    <name type="scientific">Myroides guanonis</name>
    <dbReference type="NCBI Taxonomy" id="1150112"/>
    <lineage>
        <taxon>Bacteria</taxon>
        <taxon>Pseudomonadati</taxon>
        <taxon>Bacteroidota</taxon>
        <taxon>Flavobacteriia</taxon>
        <taxon>Flavobacteriales</taxon>
        <taxon>Flavobacteriaceae</taxon>
        <taxon>Myroides</taxon>
    </lineage>
</organism>
<dbReference type="UniPathway" id="UPA00109">
    <property type="reaction ID" value="UER00181"/>
</dbReference>
<accession>A0A1I3MUT9</accession>
<gene>
    <name evidence="7" type="primary">pgi</name>
    <name evidence="9" type="ORF">SAMN04487893_102286</name>
</gene>
<dbReference type="PANTHER" id="PTHR11469:SF1">
    <property type="entry name" value="GLUCOSE-6-PHOSPHATE ISOMERASE"/>
    <property type="match status" value="1"/>
</dbReference>
<dbReference type="GO" id="GO:0097367">
    <property type="term" value="F:carbohydrate derivative binding"/>
    <property type="evidence" value="ECO:0007669"/>
    <property type="project" value="InterPro"/>
</dbReference>
<dbReference type="STRING" id="1150112.SAMN04487893_102286"/>
<feature type="active site" description="Proton donor" evidence="7">
    <location>
        <position position="354"/>
    </location>
</feature>
<comment type="catalytic activity">
    <reaction evidence="6 7 8">
        <text>alpha-D-glucose 6-phosphate = beta-D-fructose 6-phosphate</text>
        <dbReference type="Rhea" id="RHEA:11816"/>
        <dbReference type="ChEBI" id="CHEBI:57634"/>
        <dbReference type="ChEBI" id="CHEBI:58225"/>
        <dbReference type="EC" id="5.3.1.9"/>
    </reaction>
</comment>
<feature type="active site" evidence="7">
    <location>
        <position position="506"/>
    </location>
</feature>
<sequence length="544" mass="61836">MIRNINPSGTVSWHKLRNHFQEMEYVRMQDLFAEDSERASRFHVKWNELLFDYSKNKISEETLRLLVDLAEEVGLKKAISDMFEGVRINVTENRAVLHTALRDFSDKPIMVDSFDVKNEIVAARKQIKSFTEEFISGNYKTSNGQKFTDVINVGIGGSDLGPKMVVNALENYRNDIGVHYISNVDDDYLYATLDKLDPKTTLVLIVSKTFTTQETIENAKRIKGWLEVGLDGVGVDRHMVGVTASYEEAVKFGVSTDNVFPMWDYVGGRFSLWSAVGLSISLAVGYKNFEELLLGANELDEHFKNSSFEENIPVLMALLSIWYNNFYGYETEAVVPYSQLLERFPAHLQQMIMESNGKNKTRDGYPVNYQTGTLIWGEVGVSAQHAFFQLFHQGTKVIPIDFIGFVNPFIGRENSNHDILMSNFFGQSEALLNGKVGEGYSEDSNNENLSSFKEFYGNKPSNTLLIESLTPRSLGALIALYEHKTYVQGIIWNIFSFDQFGVEYGKFLAKNIQSEIKQGIINKHDSSTSFLLNYYLSEKNHKEL</sequence>
<dbReference type="Pfam" id="PF00342">
    <property type="entry name" value="PGI"/>
    <property type="match status" value="1"/>
</dbReference>
<dbReference type="HAMAP" id="MF_00473">
    <property type="entry name" value="G6P_isomerase"/>
    <property type="match status" value="1"/>
</dbReference>
<evidence type="ECO:0000256" key="2">
    <source>
        <dbReference type="ARBA" id="ARBA00006604"/>
    </source>
</evidence>
<evidence type="ECO:0000256" key="6">
    <source>
        <dbReference type="ARBA" id="ARBA00029321"/>
    </source>
</evidence>
<dbReference type="EC" id="5.3.1.9" evidence="7"/>
<dbReference type="CDD" id="cd05016">
    <property type="entry name" value="SIS_PGI_2"/>
    <property type="match status" value="1"/>
</dbReference>
<dbReference type="GO" id="GO:0006096">
    <property type="term" value="P:glycolytic process"/>
    <property type="evidence" value="ECO:0007669"/>
    <property type="project" value="UniProtKB-UniRule"/>
</dbReference>
<dbReference type="GO" id="GO:0005829">
    <property type="term" value="C:cytosol"/>
    <property type="evidence" value="ECO:0007669"/>
    <property type="project" value="TreeGrafter"/>
</dbReference>
<dbReference type="NCBIfam" id="NF001211">
    <property type="entry name" value="PRK00179.1"/>
    <property type="match status" value="1"/>
</dbReference>
<evidence type="ECO:0000256" key="8">
    <source>
        <dbReference type="RuleBase" id="RU000612"/>
    </source>
</evidence>
<keyword evidence="10" id="KW-1185">Reference proteome</keyword>
<evidence type="ECO:0000256" key="1">
    <source>
        <dbReference type="ARBA" id="ARBA00004926"/>
    </source>
</evidence>
<dbReference type="RefSeq" id="WP_090678040.1">
    <property type="nucleotide sequence ID" value="NZ_FORU01000002.1"/>
</dbReference>
<evidence type="ECO:0000256" key="4">
    <source>
        <dbReference type="ARBA" id="ARBA00023152"/>
    </source>
</evidence>
<dbReference type="Gene3D" id="1.10.1390.10">
    <property type="match status" value="1"/>
</dbReference>
<reference evidence="10" key="1">
    <citation type="submission" date="2016-10" db="EMBL/GenBank/DDBJ databases">
        <authorList>
            <person name="Varghese N."/>
            <person name="Submissions S."/>
        </authorList>
    </citation>
    <scope>NUCLEOTIDE SEQUENCE [LARGE SCALE GENOMIC DNA]</scope>
    <source>
        <strain evidence="10">DSM 26542</strain>
    </source>
</reference>
<evidence type="ECO:0000256" key="3">
    <source>
        <dbReference type="ARBA" id="ARBA00022432"/>
    </source>
</evidence>
<dbReference type="OrthoDB" id="140919at2"/>
<dbReference type="PANTHER" id="PTHR11469">
    <property type="entry name" value="GLUCOSE-6-PHOSPHATE ISOMERASE"/>
    <property type="match status" value="1"/>
</dbReference>
<feature type="active site" evidence="7">
    <location>
        <position position="385"/>
    </location>
</feature>
<dbReference type="InterPro" id="IPR001672">
    <property type="entry name" value="G6P_Isomerase"/>
</dbReference>
<evidence type="ECO:0000313" key="9">
    <source>
        <dbReference type="EMBL" id="SFJ00874.1"/>
    </source>
</evidence>
<protein>
    <recommendedName>
        <fullName evidence="7">Glucose-6-phosphate isomerase</fullName>
        <shortName evidence="7">GPI</shortName>
        <ecNumber evidence="7">5.3.1.9</ecNumber>
    </recommendedName>
    <alternativeName>
        <fullName evidence="7">Phosphoglucose isomerase</fullName>
        <shortName evidence="7">PGI</shortName>
    </alternativeName>
    <alternativeName>
        <fullName evidence="7">Phosphohexose isomerase</fullName>
        <shortName evidence="7">PHI</shortName>
    </alternativeName>
</protein>
<dbReference type="PROSITE" id="PS51463">
    <property type="entry name" value="P_GLUCOSE_ISOMERASE_3"/>
    <property type="match status" value="1"/>
</dbReference>
<comment type="function">
    <text evidence="7">Catalyzes the reversible isomerization of glucose-6-phosphate to fructose-6-phosphate.</text>
</comment>
<dbReference type="InterPro" id="IPR023096">
    <property type="entry name" value="G6P_Isomerase_C"/>
</dbReference>
<dbReference type="Proteomes" id="UP000243887">
    <property type="component" value="Unassembled WGS sequence"/>
</dbReference>
<dbReference type="InterPro" id="IPR035482">
    <property type="entry name" value="SIS_PGI_2"/>
</dbReference>
<dbReference type="GO" id="GO:0051156">
    <property type="term" value="P:glucose 6-phosphate metabolic process"/>
    <property type="evidence" value="ECO:0007669"/>
    <property type="project" value="TreeGrafter"/>
</dbReference>
<dbReference type="InterPro" id="IPR035476">
    <property type="entry name" value="SIS_PGI_1"/>
</dbReference>
<keyword evidence="5 7" id="KW-0413">Isomerase</keyword>
<keyword evidence="7" id="KW-0963">Cytoplasm</keyword>
<dbReference type="GO" id="GO:0004347">
    <property type="term" value="F:glucose-6-phosphate isomerase activity"/>
    <property type="evidence" value="ECO:0007669"/>
    <property type="project" value="UniProtKB-UniRule"/>
</dbReference>
<keyword evidence="3 7" id="KW-0312">Gluconeogenesis</keyword>
<evidence type="ECO:0000256" key="5">
    <source>
        <dbReference type="ARBA" id="ARBA00023235"/>
    </source>
</evidence>